<dbReference type="EMBL" id="KN600573">
    <property type="protein sequence ID" value="KHJ80464.1"/>
    <property type="molecule type" value="Genomic_DNA"/>
</dbReference>
<feature type="non-terminal residue" evidence="2">
    <location>
        <position position="277"/>
    </location>
</feature>
<feature type="region of interest" description="Disordered" evidence="1">
    <location>
        <begin position="30"/>
        <end position="128"/>
    </location>
</feature>
<accession>A0A0B1S6A7</accession>
<dbReference type="AlphaFoldDB" id="A0A0B1S6A7"/>
<feature type="compositionally biased region" description="Basic and acidic residues" evidence="1">
    <location>
        <begin position="84"/>
        <end position="128"/>
    </location>
</feature>
<evidence type="ECO:0000313" key="3">
    <source>
        <dbReference type="Proteomes" id="UP000053660"/>
    </source>
</evidence>
<proteinExistence type="predicted"/>
<reference evidence="2 3" key="1">
    <citation type="submission" date="2014-03" db="EMBL/GenBank/DDBJ databases">
        <title>Draft genome of the hookworm Oesophagostomum dentatum.</title>
        <authorList>
            <person name="Mitreva M."/>
        </authorList>
    </citation>
    <scope>NUCLEOTIDE SEQUENCE [LARGE SCALE GENOMIC DNA]</scope>
    <source>
        <strain evidence="2 3">OD-Hann</strain>
    </source>
</reference>
<feature type="region of interest" description="Disordered" evidence="1">
    <location>
        <begin position="212"/>
        <end position="277"/>
    </location>
</feature>
<evidence type="ECO:0000256" key="1">
    <source>
        <dbReference type="SAM" id="MobiDB-lite"/>
    </source>
</evidence>
<dbReference type="Proteomes" id="UP000053660">
    <property type="component" value="Unassembled WGS sequence"/>
</dbReference>
<sequence>MPQVFPHKMCSETAATSSISGARELFPIGNGRYRIQSRTEETTAPPKGLPYPPPEVLQNLQEVRPQEPTKPEAASRQGATEVGEQTREETERQPARVIEPAKPRSEKTESQERIAAEIHQKPRDMTREEAYARVEPVAAPRTEPGRQHEGYYNYYDEIWYEPAGQRTYPRLLFSPRHGWREMTEDEILRIRSIRPISEFDPALAITESPFPANHYHRHQSNPEMEDYPVQGAGYQQPDQQSSADVQVSAYRYNPGAHPQTATPEANVEVTLQNRVQG</sequence>
<organism evidence="2 3">
    <name type="scientific">Oesophagostomum dentatum</name>
    <name type="common">Nodular worm</name>
    <dbReference type="NCBI Taxonomy" id="61180"/>
    <lineage>
        <taxon>Eukaryota</taxon>
        <taxon>Metazoa</taxon>
        <taxon>Ecdysozoa</taxon>
        <taxon>Nematoda</taxon>
        <taxon>Chromadorea</taxon>
        <taxon>Rhabditida</taxon>
        <taxon>Rhabditina</taxon>
        <taxon>Rhabditomorpha</taxon>
        <taxon>Strongyloidea</taxon>
        <taxon>Strongylidae</taxon>
        <taxon>Oesophagostomum</taxon>
    </lineage>
</organism>
<name>A0A0B1S6A7_OESDE</name>
<feature type="compositionally biased region" description="Polar residues" evidence="1">
    <location>
        <begin position="236"/>
        <end position="245"/>
    </location>
</feature>
<keyword evidence="3" id="KW-1185">Reference proteome</keyword>
<gene>
    <name evidence="2" type="ORF">OESDEN_19861</name>
</gene>
<evidence type="ECO:0000313" key="2">
    <source>
        <dbReference type="EMBL" id="KHJ80464.1"/>
    </source>
</evidence>
<dbReference type="OrthoDB" id="5877374at2759"/>
<feature type="compositionally biased region" description="Polar residues" evidence="1">
    <location>
        <begin position="259"/>
        <end position="277"/>
    </location>
</feature>
<protein>
    <submittedName>
        <fullName evidence="2">Uncharacterized protein</fullName>
    </submittedName>
</protein>